<reference evidence="1" key="1">
    <citation type="submission" date="2022-07" db="EMBL/GenBank/DDBJ databases">
        <title>Genome Sequence of Phlebia brevispora.</title>
        <authorList>
            <person name="Buettner E."/>
        </authorList>
    </citation>
    <scope>NUCLEOTIDE SEQUENCE</scope>
    <source>
        <strain evidence="1">MPL23</strain>
    </source>
</reference>
<sequence length="95" mass="11044">MSEANFEAVFPHLQTICRERQERGMEYRVRLTKCYGVAQHQIDELRQLVPVAWDAQDLCVPKSQYDREDEAVNADLYAEQLIKAVTEAERGQMDV</sequence>
<protein>
    <submittedName>
        <fullName evidence="1">Uncharacterized protein</fullName>
    </submittedName>
</protein>
<organism evidence="1 2">
    <name type="scientific">Phlebia brevispora</name>
    <dbReference type="NCBI Taxonomy" id="194682"/>
    <lineage>
        <taxon>Eukaryota</taxon>
        <taxon>Fungi</taxon>
        <taxon>Dikarya</taxon>
        <taxon>Basidiomycota</taxon>
        <taxon>Agaricomycotina</taxon>
        <taxon>Agaricomycetes</taxon>
        <taxon>Polyporales</taxon>
        <taxon>Meruliaceae</taxon>
        <taxon>Phlebia</taxon>
    </lineage>
</organism>
<name>A0ACC1RNK9_9APHY</name>
<dbReference type="Proteomes" id="UP001148662">
    <property type="component" value="Unassembled WGS sequence"/>
</dbReference>
<gene>
    <name evidence="1" type="ORF">NM688_g8911</name>
</gene>
<evidence type="ECO:0000313" key="2">
    <source>
        <dbReference type="Proteomes" id="UP001148662"/>
    </source>
</evidence>
<comment type="caution">
    <text evidence="1">The sequence shown here is derived from an EMBL/GenBank/DDBJ whole genome shotgun (WGS) entry which is preliminary data.</text>
</comment>
<proteinExistence type="predicted"/>
<dbReference type="EMBL" id="JANHOG010002558">
    <property type="protein sequence ID" value="KAJ3522172.1"/>
    <property type="molecule type" value="Genomic_DNA"/>
</dbReference>
<evidence type="ECO:0000313" key="1">
    <source>
        <dbReference type="EMBL" id="KAJ3522172.1"/>
    </source>
</evidence>
<accession>A0ACC1RNK9</accession>
<keyword evidence="2" id="KW-1185">Reference proteome</keyword>